<dbReference type="Pfam" id="PF25231">
    <property type="entry name" value="DUF7847"/>
    <property type="match status" value="1"/>
</dbReference>
<name>A0A7Z0BWF5_9SPHN</name>
<comment type="caution">
    <text evidence="3">The sequence shown here is derived from an EMBL/GenBank/DDBJ whole genome shotgun (WGS) entry which is preliminary data.</text>
</comment>
<proteinExistence type="predicted"/>
<feature type="domain" description="DUF7847" evidence="2">
    <location>
        <begin position="23"/>
        <end position="258"/>
    </location>
</feature>
<sequence length="271" mass="28116">MKFDSNRAWKQASTAISANRDVLLALAGVFYLLPGLAFGLLLPAPEPTAGMDEEAMLAMMTGYYASASPFLILAMLFQAAGTLALLTLLTDKARPTVGEAIKSGFGNFLFYVLAQIILGLGILIVAAIVLAMAGATGLPLIVGVALVVVAGVAIYAAVKSSLVAPVIAVEGQRNPLEALKRSWLLTRGNGWRLGLFYALVAVAFTVVILIATAFIGIIAALLVGQVTGEVIATVVSATLSAVMALYFVAIVAAAHRQLAGPSPEAESRPFE</sequence>
<evidence type="ECO:0000259" key="2">
    <source>
        <dbReference type="Pfam" id="PF25231"/>
    </source>
</evidence>
<dbReference type="InterPro" id="IPR057169">
    <property type="entry name" value="DUF7847"/>
</dbReference>
<organism evidence="3 4">
    <name type="scientific">Novosphingobium marinum</name>
    <dbReference type="NCBI Taxonomy" id="1514948"/>
    <lineage>
        <taxon>Bacteria</taxon>
        <taxon>Pseudomonadati</taxon>
        <taxon>Pseudomonadota</taxon>
        <taxon>Alphaproteobacteria</taxon>
        <taxon>Sphingomonadales</taxon>
        <taxon>Sphingomonadaceae</taxon>
        <taxon>Novosphingobium</taxon>
    </lineage>
</organism>
<dbReference type="Proteomes" id="UP000522081">
    <property type="component" value="Unassembled WGS sequence"/>
</dbReference>
<keyword evidence="4" id="KW-1185">Reference proteome</keyword>
<protein>
    <recommendedName>
        <fullName evidence="2">DUF7847 domain-containing protein</fullName>
    </recommendedName>
</protein>
<feature type="transmembrane region" description="Helical" evidence="1">
    <location>
        <begin position="62"/>
        <end position="88"/>
    </location>
</feature>
<dbReference type="EMBL" id="JACBZF010000004">
    <property type="protein sequence ID" value="NYH96202.1"/>
    <property type="molecule type" value="Genomic_DNA"/>
</dbReference>
<feature type="transmembrane region" description="Helical" evidence="1">
    <location>
        <begin position="108"/>
        <end position="132"/>
    </location>
</feature>
<evidence type="ECO:0000313" key="4">
    <source>
        <dbReference type="Proteomes" id="UP000522081"/>
    </source>
</evidence>
<dbReference type="RefSeq" id="WP_179408035.1">
    <property type="nucleotide sequence ID" value="NZ_BMGF01000004.1"/>
</dbReference>
<gene>
    <name evidence="3" type="ORF">FHS75_002534</name>
</gene>
<evidence type="ECO:0000313" key="3">
    <source>
        <dbReference type="EMBL" id="NYH96202.1"/>
    </source>
</evidence>
<feature type="transmembrane region" description="Helical" evidence="1">
    <location>
        <begin position="195"/>
        <end position="224"/>
    </location>
</feature>
<keyword evidence="1" id="KW-0472">Membrane</keyword>
<keyword evidence="1" id="KW-0812">Transmembrane</keyword>
<reference evidence="3 4" key="1">
    <citation type="submission" date="2020-07" db="EMBL/GenBank/DDBJ databases">
        <title>Genomic Encyclopedia of Type Strains, Phase IV (KMG-IV): sequencing the most valuable type-strain genomes for metagenomic binning, comparative biology and taxonomic classification.</title>
        <authorList>
            <person name="Goeker M."/>
        </authorList>
    </citation>
    <scope>NUCLEOTIDE SEQUENCE [LARGE SCALE GENOMIC DNA]</scope>
    <source>
        <strain evidence="3 4">DSM 29043</strain>
    </source>
</reference>
<feature type="transmembrane region" description="Helical" evidence="1">
    <location>
        <begin position="21"/>
        <end position="42"/>
    </location>
</feature>
<feature type="transmembrane region" description="Helical" evidence="1">
    <location>
        <begin position="230"/>
        <end position="254"/>
    </location>
</feature>
<dbReference type="AlphaFoldDB" id="A0A7Z0BWF5"/>
<accession>A0A7Z0BWF5</accession>
<evidence type="ECO:0000256" key="1">
    <source>
        <dbReference type="SAM" id="Phobius"/>
    </source>
</evidence>
<feature type="transmembrane region" description="Helical" evidence="1">
    <location>
        <begin position="138"/>
        <end position="158"/>
    </location>
</feature>
<keyword evidence="1" id="KW-1133">Transmembrane helix</keyword>